<dbReference type="Gene3D" id="1.10.510.10">
    <property type="entry name" value="Transferase(Phosphotransferase) domain 1"/>
    <property type="match status" value="1"/>
</dbReference>
<gene>
    <name evidence="6" type="ORF">EDB92DRAFT_2030266</name>
</gene>
<evidence type="ECO:0000313" key="7">
    <source>
        <dbReference type="Proteomes" id="UP001201163"/>
    </source>
</evidence>
<evidence type="ECO:0000256" key="4">
    <source>
        <dbReference type="SAM" id="MobiDB-lite"/>
    </source>
</evidence>
<evidence type="ECO:0000256" key="3">
    <source>
        <dbReference type="ARBA" id="ARBA00022840"/>
    </source>
</evidence>
<keyword evidence="1" id="KW-0418">Kinase</keyword>
<dbReference type="PROSITE" id="PS50011">
    <property type="entry name" value="PROTEIN_KINASE_DOM"/>
    <property type="match status" value="1"/>
</dbReference>
<feature type="domain" description="Protein kinase" evidence="5">
    <location>
        <begin position="52"/>
        <end position="397"/>
    </location>
</feature>
<comment type="caution">
    <text evidence="6">The sequence shown here is derived from an EMBL/GenBank/DDBJ whole genome shotgun (WGS) entry which is preliminary data.</text>
</comment>
<feature type="compositionally biased region" description="Polar residues" evidence="4">
    <location>
        <begin position="887"/>
        <end position="898"/>
    </location>
</feature>
<feature type="compositionally biased region" description="Low complexity" evidence="4">
    <location>
        <begin position="471"/>
        <end position="491"/>
    </location>
</feature>
<protein>
    <submittedName>
        <fullName evidence="6">Pkinase-domain-containing protein</fullName>
    </submittedName>
</protein>
<dbReference type="SUPFAM" id="SSF56112">
    <property type="entry name" value="Protein kinase-like (PK-like)"/>
    <property type="match status" value="1"/>
</dbReference>
<keyword evidence="3" id="KW-0067">ATP-binding</keyword>
<feature type="region of interest" description="Disordered" evidence="4">
    <location>
        <begin position="459"/>
        <end position="523"/>
    </location>
</feature>
<dbReference type="SMART" id="SM00220">
    <property type="entry name" value="S_TKc"/>
    <property type="match status" value="1"/>
</dbReference>
<dbReference type="EMBL" id="JAKELL010000007">
    <property type="protein sequence ID" value="KAH8997290.1"/>
    <property type="molecule type" value="Genomic_DNA"/>
</dbReference>
<dbReference type="PANTHER" id="PTHR24055">
    <property type="entry name" value="MITOGEN-ACTIVATED PROTEIN KINASE"/>
    <property type="match status" value="1"/>
</dbReference>
<keyword evidence="2" id="KW-0547">Nucleotide-binding</keyword>
<keyword evidence="7" id="KW-1185">Reference proteome</keyword>
<feature type="region of interest" description="Disordered" evidence="4">
    <location>
        <begin position="409"/>
        <end position="444"/>
    </location>
</feature>
<dbReference type="InterPro" id="IPR000719">
    <property type="entry name" value="Prot_kinase_dom"/>
</dbReference>
<feature type="region of interest" description="Disordered" evidence="4">
    <location>
        <begin position="551"/>
        <end position="594"/>
    </location>
</feature>
<dbReference type="Gene3D" id="3.30.200.20">
    <property type="entry name" value="Phosphorylase Kinase, domain 1"/>
    <property type="match status" value="1"/>
</dbReference>
<dbReference type="AlphaFoldDB" id="A0AAD4QGA8"/>
<keyword evidence="1" id="KW-0808">Transferase</keyword>
<evidence type="ECO:0000256" key="2">
    <source>
        <dbReference type="ARBA" id="ARBA00022741"/>
    </source>
</evidence>
<reference evidence="6" key="1">
    <citation type="submission" date="2022-01" db="EMBL/GenBank/DDBJ databases">
        <title>Comparative genomics reveals a dynamic genome evolution in the ectomycorrhizal milk-cap (Lactarius) mushrooms.</title>
        <authorList>
            <consortium name="DOE Joint Genome Institute"/>
            <person name="Lebreton A."/>
            <person name="Tang N."/>
            <person name="Kuo A."/>
            <person name="LaButti K."/>
            <person name="Drula E."/>
            <person name="Barry K."/>
            <person name="Clum A."/>
            <person name="Lipzen A."/>
            <person name="Mousain D."/>
            <person name="Ng V."/>
            <person name="Wang R."/>
            <person name="Wang X."/>
            <person name="Dai Y."/>
            <person name="Henrissat B."/>
            <person name="Grigoriev I.V."/>
            <person name="Guerin-Laguette A."/>
            <person name="Yu F."/>
            <person name="Martin F.M."/>
        </authorList>
    </citation>
    <scope>NUCLEOTIDE SEQUENCE</scope>
    <source>
        <strain evidence="6">QP</strain>
    </source>
</reference>
<dbReference type="InterPro" id="IPR050117">
    <property type="entry name" value="MAPK"/>
</dbReference>
<name>A0AAD4QGA8_9AGAM</name>
<dbReference type="GO" id="GO:0005524">
    <property type="term" value="F:ATP binding"/>
    <property type="evidence" value="ECO:0007669"/>
    <property type="project" value="UniProtKB-KW"/>
</dbReference>
<dbReference type="CDD" id="cd07830">
    <property type="entry name" value="STKc_MAK_like"/>
    <property type="match status" value="1"/>
</dbReference>
<feature type="compositionally biased region" description="Polar residues" evidence="4">
    <location>
        <begin position="758"/>
        <end position="784"/>
    </location>
</feature>
<evidence type="ECO:0000259" key="5">
    <source>
        <dbReference type="PROSITE" id="PS50011"/>
    </source>
</evidence>
<accession>A0AAD4QGA8</accession>
<dbReference type="InterPro" id="IPR008271">
    <property type="entry name" value="Ser/Thr_kinase_AS"/>
</dbReference>
<feature type="compositionally biased region" description="Low complexity" evidence="4">
    <location>
        <begin position="411"/>
        <end position="426"/>
    </location>
</feature>
<organism evidence="6 7">
    <name type="scientific">Lactarius akahatsu</name>
    <dbReference type="NCBI Taxonomy" id="416441"/>
    <lineage>
        <taxon>Eukaryota</taxon>
        <taxon>Fungi</taxon>
        <taxon>Dikarya</taxon>
        <taxon>Basidiomycota</taxon>
        <taxon>Agaricomycotina</taxon>
        <taxon>Agaricomycetes</taxon>
        <taxon>Russulales</taxon>
        <taxon>Russulaceae</taxon>
        <taxon>Lactarius</taxon>
    </lineage>
</organism>
<feature type="region of interest" description="Disordered" evidence="4">
    <location>
        <begin position="751"/>
        <end position="898"/>
    </location>
</feature>
<sequence>MSHQHVQQGHAHRPAPLPAPRESFTALAIPAVEFTSTGVRYGNAQSSSTRSFTPIKAVGDGSFGTVWLCDWHGPLPSNTPTSAMQSVVGTRPEYANMRLVAVKRMKKRWEGGWDECRRLKEIEALLAIPPHPHIIPLYDSFLLPDSKELYFVFEPMEGHLFQLIKSRRGRPFAGGLVASIFRQIVHGLHHIHESGYFHRDMKPENILVTTTGYQAYPSLSPVAPPDAPLEQDVKVIVKLADFGLARETQSKPPYTEYVSTRWYRAPEVLLKSRDYSNPVDMWALGTIMAELVNLKPLFPGKREADQLYKITEILGDPCENYGFDVRGRVFGGGRWERGVQMARDNFGFTFQKIPPRDIASLFDRSVPPRLIECIADLLKYDPASRLTSLDCMGHPYLLEAGNRRDHIPPALSVSTSLSGHSTGLSTPVSQFTSSPRVNLSSHMSLDPTDAQYAHILHASGHKPQRPPPLQHSTTEPSASSSYPSAEPSPHSQNGWDGIQASSHAEPSAEPDITQKPSPSLPIRKQRWRGLGGMFGNGDKSHLPAVDELHVVSQSHSTPSLKRTQSSSTDSRSLPEALPSISAVPPPKDPKKVKKEATRMAREAEMQRRAQMKKAQQEQSRAVMQNRSQIIMEAHTKQELEWKWQSHAHLVNSQDASRLAGSEHNRLRNGAGPIRDHPTHGDSAIGLGPYERMAKARRREFDDDHSMSSSDVRSSAVMSVMSFATNDSDPGPSLRTMPSLFFSIRDPPVSSPLGHSDDFSASGTSERSYSHHLTQGSMESSSVSDLGSPPPIHTLSLSPAGSRRTLQQSGDSADEDLHQPRPLRLAVPSSLNDSPYGGHVGGLSPSPGSDAPKSAINPIFKVRSPSTPALPPFSSLDAVAKRERQPLSPMSFSTPDDDF</sequence>
<feature type="compositionally biased region" description="Polar residues" evidence="4">
    <location>
        <begin position="427"/>
        <end position="443"/>
    </location>
</feature>
<evidence type="ECO:0000313" key="6">
    <source>
        <dbReference type="EMBL" id="KAH8997290.1"/>
    </source>
</evidence>
<dbReference type="InterPro" id="IPR011009">
    <property type="entry name" value="Kinase-like_dom_sf"/>
</dbReference>
<proteinExistence type="predicted"/>
<feature type="compositionally biased region" description="Polar residues" evidence="4">
    <location>
        <begin position="551"/>
        <end position="571"/>
    </location>
</feature>
<dbReference type="Proteomes" id="UP001201163">
    <property type="component" value="Unassembled WGS sequence"/>
</dbReference>
<evidence type="ECO:0000256" key="1">
    <source>
        <dbReference type="ARBA" id="ARBA00022527"/>
    </source>
</evidence>
<dbReference type="PROSITE" id="PS00108">
    <property type="entry name" value="PROTEIN_KINASE_ST"/>
    <property type="match status" value="1"/>
</dbReference>
<dbReference type="GO" id="GO:0004674">
    <property type="term" value="F:protein serine/threonine kinase activity"/>
    <property type="evidence" value="ECO:0007669"/>
    <property type="project" value="UniProtKB-KW"/>
</dbReference>
<keyword evidence="1" id="KW-0723">Serine/threonine-protein kinase</keyword>
<feature type="compositionally biased region" description="Polar residues" evidence="4">
    <location>
        <begin position="794"/>
        <end position="810"/>
    </location>
</feature>
<dbReference type="Pfam" id="PF00069">
    <property type="entry name" value="Pkinase"/>
    <property type="match status" value="1"/>
</dbReference>